<dbReference type="PIRSF" id="PIRSF018005">
    <property type="entry name" value="UCP018005"/>
    <property type="match status" value="1"/>
</dbReference>
<keyword evidence="1 4" id="KW-0489">Methyltransferase</keyword>
<reference evidence="4" key="1">
    <citation type="submission" date="2021-11" db="EMBL/GenBank/DDBJ databases">
        <title>BS-T2-15 a new species belonging to the Comamonadaceae family isolated from the soil of a French oak forest.</title>
        <authorList>
            <person name="Mieszkin S."/>
            <person name="Alain K."/>
        </authorList>
    </citation>
    <scope>NUCLEOTIDE SEQUENCE</scope>
    <source>
        <strain evidence="4">BS-T2-15</strain>
    </source>
</reference>
<dbReference type="Pfam" id="PF10017">
    <property type="entry name" value="Methyltransf_33"/>
    <property type="match status" value="1"/>
</dbReference>
<accession>A0A9X1YH29</accession>
<organism evidence="4 5">
    <name type="scientific">Scleromatobacter humisilvae</name>
    <dbReference type="NCBI Taxonomy" id="2897159"/>
    <lineage>
        <taxon>Bacteria</taxon>
        <taxon>Pseudomonadati</taxon>
        <taxon>Pseudomonadota</taxon>
        <taxon>Betaproteobacteria</taxon>
        <taxon>Burkholderiales</taxon>
        <taxon>Sphaerotilaceae</taxon>
        <taxon>Scleromatobacter</taxon>
    </lineage>
</organism>
<dbReference type="InterPro" id="IPR019257">
    <property type="entry name" value="MeTrfase_dom"/>
</dbReference>
<dbReference type="Proteomes" id="UP001139353">
    <property type="component" value="Unassembled WGS sequence"/>
</dbReference>
<dbReference type="InterPro" id="IPR029063">
    <property type="entry name" value="SAM-dependent_MTases_sf"/>
</dbReference>
<dbReference type="EMBL" id="JAJLJH010000001">
    <property type="protein sequence ID" value="MCK9685796.1"/>
    <property type="molecule type" value="Genomic_DNA"/>
</dbReference>
<dbReference type="EC" id="2.1.1.44" evidence="4"/>
<dbReference type="InterPro" id="IPR017804">
    <property type="entry name" value="MeTrfase_EgtD-like"/>
</dbReference>
<evidence type="ECO:0000256" key="2">
    <source>
        <dbReference type="ARBA" id="ARBA00022679"/>
    </source>
</evidence>
<dbReference type="PANTHER" id="PTHR43397:SF1">
    <property type="entry name" value="ERGOTHIONEINE BIOSYNTHESIS PROTEIN 1"/>
    <property type="match status" value="1"/>
</dbReference>
<proteinExistence type="predicted"/>
<dbReference type="RefSeq" id="WP_275681787.1">
    <property type="nucleotide sequence ID" value="NZ_JAJLJH010000001.1"/>
</dbReference>
<comment type="caution">
    <text evidence="4">The sequence shown here is derived from an EMBL/GenBank/DDBJ whole genome shotgun (WGS) entry which is preliminary data.</text>
</comment>
<evidence type="ECO:0000313" key="4">
    <source>
        <dbReference type="EMBL" id="MCK9685796.1"/>
    </source>
</evidence>
<keyword evidence="2 4" id="KW-0808">Transferase</keyword>
<evidence type="ECO:0000256" key="1">
    <source>
        <dbReference type="ARBA" id="ARBA00022603"/>
    </source>
</evidence>
<evidence type="ECO:0000259" key="3">
    <source>
        <dbReference type="Pfam" id="PF10017"/>
    </source>
</evidence>
<feature type="domain" description="Histidine-specific methyltransferase SAM-dependent" evidence="3">
    <location>
        <begin position="35"/>
        <end position="340"/>
    </location>
</feature>
<dbReference type="SUPFAM" id="SSF53335">
    <property type="entry name" value="S-adenosyl-L-methionine-dependent methyltransferases"/>
    <property type="match status" value="1"/>
</dbReference>
<keyword evidence="5" id="KW-1185">Reference proteome</keyword>
<dbReference type="Gene3D" id="3.40.50.150">
    <property type="entry name" value="Vaccinia Virus protein VP39"/>
    <property type="match status" value="1"/>
</dbReference>
<dbReference type="NCBIfam" id="TIGR03438">
    <property type="entry name" value="egtD_ergothio"/>
    <property type="match status" value="1"/>
</dbReference>
<dbReference type="GO" id="GO:0032259">
    <property type="term" value="P:methylation"/>
    <property type="evidence" value="ECO:0007669"/>
    <property type="project" value="UniProtKB-KW"/>
</dbReference>
<protein>
    <submittedName>
        <fullName evidence="4">L-histidine N(Alpha)-methyltransferase</fullName>
        <ecNumber evidence="4">2.1.1.44</ecNumber>
    </submittedName>
</protein>
<dbReference type="InterPro" id="IPR035094">
    <property type="entry name" value="EgtD"/>
</dbReference>
<dbReference type="AlphaFoldDB" id="A0A9X1YH29"/>
<dbReference type="GO" id="GO:0052706">
    <property type="term" value="F:L-histidine N(alpha)-methyltransferase activity"/>
    <property type="evidence" value="ECO:0007669"/>
    <property type="project" value="UniProtKB-EC"/>
</dbReference>
<gene>
    <name evidence="4" type="primary">egtD</name>
    <name evidence="4" type="ORF">LPC04_08760</name>
</gene>
<sequence length="343" mass="37997">MKTDIQWAGDAHASELSTRYNVTPLTPAFRVDPQFEADVLEGLDDDQKHIPSIWLYDRRGSEIFEEITEVAEYYPTRTETRLLAGLAPQLESEIGGVHSLIEIGSGSSRKTRLLLAAMHSLARYVPVDISADFLRDAAAGLARDFPGVAVQPVVADFTAPFALPASDGATHDSAGNLGFFPGSTIGNFTPDAAIDLMTQLGRTLGPRSRLLIGVDTTQDPALLIPAYDDAAGVTAEFNLNLLDRINRELDGDFDRRDFRHLARHDPQQGRIEMHLVSQRAHEVHVRGRSFAFAAGETIHTENCYKYSPSQFLHMAHAAHWRCERSWQDGGRTGFTVYLLRRDA</sequence>
<name>A0A9X1YH29_9BURK</name>
<dbReference type="InterPro" id="IPR051128">
    <property type="entry name" value="EgtD_Methyltrsf_superfamily"/>
</dbReference>
<dbReference type="PANTHER" id="PTHR43397">
    <property type="entry name" value="ERGOTHIONEINE BIOSYNTHESIS PROTEIN 1"/>
    <property type="match status" value="1"/>
</dbReference>
<evidence type="ECO:0000313" key="5">
    <source>
        <dbReference type="Proteomes" id="UP001139353"/>
    </source>
</evidence>